<name>A0A8X7VKB5_BRACI</name>
<accession>A0A8X7VKB5</accession>
<protein>
    <submittedName>
        <fullName evidence="1">Uncharacterized protein</fullName>
    </submittedName>
</protein>
<dbReference type="EMBL" id="JAAMPC010000005">
    <property type="protein sequence ID" value="KAG2312821.1"/>
    <property type="molecule type" value="Genomic_DNA"/>
</dbReference>
<evidence type="ECO:0000313" key="2">
    <source>
        <dbReference type="Proteomes" id="UP000886595"/>
    </source>
</evidence>
<evidence type="ECO:0000313" key="1">
    <source>
        <dbReference type="EMBL" id="KAG2312821.1"/>
    </source>
</evidence>
<proteinExistence type="predicted"/>
<dbReference type="Proteomes" id="UP000886595">
    <property type="component" value="Unassembled WGS sequence"/>
</dbReference>
<dbReference type="AlphaFoldDB" id="A0A8X7VKB5"/>
<reference evidence="1 2" key="1">
    <citation type="submission" date="2020-02" db="EMBL/GenBank/DDBJ databases">
        <authorList>
            <person name="Ma Q."/>
            <person name="Huang Y."/>
            <person name="Song X."/>
            <person name="Pei D."/>
        </authorList>
    </citation>
    <scope>NUCLEOTIDE SEQUENCE [LARGE SCALE GENOMIC DNA]</scope>
    <source>
        <strain evidence="1">Sxm20200214</strain>
        <tissue evidence="1">Leaf</tissue>
    </source>
</reference>
<comment type="caution">
    <text evidence="1">The sequence shown here is derived from an EMBL/GenBank/DDBJ whole genome shotgun (WGS) entry which is preliminary data.</text>
</comment>
<sequence length="142" mass="15443">MFELSINLSCKEIDSRSHNHNGFRSMKHGDGNSLPSHVPEAFHCDVPAVFPGRGLGGDGVGTLDRQAQRDVVSLLVTCLERTMADTSVLQERKRPGQKESRSSDLLIIKPKALFRSSSYPAYVASSTFLEHGNEAGSAKETA</sequence>
<organism evidence="1 2">
    <name type="scientific">Brassica carinata</name>
    <name type="common">Ethiopian mustard</name>
    <name type="synonym">Abyssinian cabbage</name>
    <dbReference type="NCBI Taxonomy" id="52824"/>
    <lineage>
        <taxon>Eukaryota</taxon>
        <taxon>Viridiplantae</taxon>
        <taxon>Streptophyta</taxon>
        <taxon>Embryophyta</taxon>
        <taxon>Tracheophyta</taxon>
        <taxon>Spermatophyta</taxon>
        <taxon>Magnoliopsida</taxon>
        <taxon>eudicotyledons</taxon>
        <taxon>Gunneridae</taxon>
        <taxon>Pentapetalae</taxon>
        <taxon>rosids</taxon>
        <taxon>malvids</taxon>
        <taxon>Brassicales</taxon>
        <taxon>Brassicaceae</taxon>
        <taxon>Brassiceae</taxon>
        <taxon>Brassica</taxon>
    </lineage>
</organism>
<keyword evidence="2" id="KW-1185">Reference proteome</keyword>
<gene>
    <name evidence="1" type="ORF">Bca52824_024378</name>
</gene>